<dbReference type="InterPro" id="IPR014239">
    <property type="entry name" value="YpeB_PepSY1-2"/>
</dbReference>
<feature type="domain" description="Sporulation protein YpeB N-terminal" evidence="4">
    <location>
        <begin position="30"/>
        <end position="164"/>
    </location>
</feature>
<gene>
    <name evidence="5" type="ORF">SAMN02746091_00003</name>
</gene>
<dbReference type="AlphaFoldDB" id="A0A1M4S618"/>
<keyword evidence="6" id="KW-1185">Reference proteome</keyword>
<dbReference type="GO" id="GO:0009847">
    <property type="term" value="P:spore germination"/>
    <property type="evidence" value="ECO:0007669"/>
    <property type="project" value="InterPro"/>
</dbReference>
<dbReference type="InterPro" id="IPR048402">
    <property type="entry name" value="YpeB_N"/>
</dbReference>
<dbReference type="Pfam" id="PF14620">
    <property type="entry name" value="YPEB_PepSY1-2"/>
    <property type="match status" value="1"/>
</dbReference>
<sequence length="451" mass="51413">MFNKRSFLAIVVSIIIVFTTTFGVLMYLDRRDYRIFLGNQYQKDLYEIVSNVESLQASLSKVPVTMSEKQGIIIFSEIWRQAGAAQDRLNSLPISHEALSQTSKFLAQVGDFSYTLLKRSSSGQGLSESELKTLEKLNDYAGYLNVKLHELQQEVSEGKLDWTEIKLKGKVLFSQNLQNPVDVKFENISKELQQYPTLIYDGPFSENVLNIKPKILEQPKISIEEAKRIVKDILGNDKVQSIDTYSSKQGGKIPVYPFKVTMKGNKDATVDVDVSQNGGKIVYLLNTREIKGSKLNMKQAIERGMKYLENIGYRDMLPTYTLKYDNIALINYVYVQDKVVVYPDQIKLKIALDNGEIIGIEAQHFLVAHTERRIPTARITPQEAKANVSKNLNIKNIRLTIIPMESLKEVLCYEFFGEYKGEKFFIYINAQDGTEERILKLIDTPNGELTI</sequence>
<feature type="domain" description="Sporulation protein YpeB PepSY1 and PepSY2" evidence="3">
    <location>
        <begin position="182"/>
        <end position="375"/>
    </location>
</feature>
<organism evidence="5 6">
    <name type="scientific">Caloramator proteoclasticus DSM 10124</name>
    <dbReference type="NCBI Taxonomy" id="1121262"/>
    <lineage>
        <taxon>Bacteria</taxon>
        <taxon>Bacillati</taxon>
        <taxon>Bacillota</taxon>
        <taxon>Clostridia</taxon>
        <taxon>Eubacteriales</taxon>
        <taxon>Clostridiaceae</taxon>
        <taxon>Caloramator</taxon>
    </lineage>
</organism>
<dbReference type="Proteomes" id="UP000184423">
    <property type="component" value="Unassembled WGS sequence"/>
</dbReference>
<name>A0A1M4S618_9CLOT</name>
<evidence type="ECO:0000259" key="2">
    <source>
        <dbReference type="Pfam" id="PF03413"/>
    </source>
</evidence>
<dbReference type="Pfam" id="PF20769">
    <property type="entry name" value="YPEB_N"/>
    <property type="match status" value="1"/>
</dbReference>
<accession>A0A1M4S618</accession>
<keyword evidence="1" id="KW-1133">Transmembrane helix</keyword>
<protein>
    <submittedName>
        <fullName evidence="5">Germination protein YpeB</fullName>
    </submittedName>
</protein>
<feature type="transmembrane region" description="Helical" evidence="1">
    <location>
        <begin position="6"/>
        <end position="28"/>
    </location>
</feature>
<dbReference type="InterPro" id="IPR025711">
    <property type="entry name" value="PepSY"/>
</dbReference>
<dbReference type="NCBIfam" id="TIGR02889">
    <property type="entry name" value="spore_YpeB"/>
    <property type="match status" value="1"/>
</dbReference>
<dbReference type="EMBL" id="FQVG01000001">
    <property type="protein sequence ID" value="SHE27648.1"/>
    <property type="molecule type" value="Genomic_DNA"/>
</dbReference>
<dbReference type="RefSeq" id="WP_027309433.1">
    <property type="nucleotide sequence ID" value="NZ_FQVG01000001.1"/>
</dbReference>
<feature type="domain" description="PepSY" evidence="2">
    <location>
        <begin position="378"/>
        <end position="436"/>
    </location>
</feature>
<dbReference type="Pfam" id="PF03413">
    <property type="entry name" value="PepSY"/>
    <property type="match status" value="1"/>
</dbReference>
<proteinExistence type="predicted"/>
<evidence type="ECO:0000313" key="5">
    <source>
        <dbReference type="EMBL" id="SHE27648.1"/>
    </source>
</evidence>
<keyword evidence="1" id="KW-0812">Transmembrane</keyword>
<keyword evidence="1" id="KW-0472">Membrane</keyword>
<evidence type="ECO:0000259" key="4">
    <source>
        <dbReference type="Pfam" id="PF20769"/>
    </source>
</evidence>
<evidence type="ECO:0000259" key="3">
    <source>
        <dbReference type="Pfam" id="PF14620"/>
    </source>
</evidence>
<evidence type="ECO:0000313" key="6">
    <source>
        <dbReference type="Proteomes" id="UP000184423"/>
    </source>
</evidence>
<evidence type="ECO:0000256" key="1">
    <source>
        <dbReference type="SAM" id="Phobius"/>
    </source>
</evidence>
<reference evidence="6" key="1">
    <citation type="submission" date="2016-11" db="EMBL/GenBank/DDBJ databases">
        <authorList>
            <person name="Varghese N."/>
            <person name="Submissions S."/>
        </authorList>
    </citation>
    <scope>NUCLEOTIDE SEQUENCE [LARGE SCALE GENOMIC DNA]</scope>
    <source>
        <strain evidence="6">DSM 10124</strain>
    </source>
</reference>